<dbReference type="AlphaFoldDB" id="A0A6N7WBW6"/>
<dbReference type="EMBL" id="VUMI01000007">
    <property type="protein sequence ID" value="MSS87967.1"/>
    <property type="molecule type" value="Genomic_DNA"/>
</dbReference>
<reference evidence="1 2" key="1">
    <citation type="submission" date="2019-08" db="EMBL/GenBank/DDBJ databases">
        <title>In-depth cultivation of the pig gut microbiome towards novel bacterial diversity and tailored functional studies.</title>
        <authorList>
            <person name="Wylensek D."/>
            <person name="Hitch T.C.A."/>
            <person name="Clavel T."/>
        </authorList>
    </citation>
    <scope>NUCLEOTIDE SEQUENCE [LARGE SCALE GENOMIC DNA]</scope>
    <source>
        <strain evidence="1 2">WCA-389-WT-23B</strain>
    </source>
</reference>
<sequence length="197" mass="23074">MGQYEQLDRMLAAQDGMLQTAQVVSAGISKPVFYHYVQDRELERVAHGVYLSKDSWVDAMYLIHLRFEQAVFSHETALFFHDLTDREPTEYTVTVKTGYNPTRLKAEGVQVFTIKAELHDVGLITAQTPFGHTVPAYDMERTICDLLRSRNSLEMQTFQWALKMYARRKDKNLRTLMRYAKLFRVEKILRQYLEVLL</sequence>
<dbReference type="GeneID" id="86052708"/>
<protein>
    <submittedName>
        <fullName evidence="1">Abortive phage infection protein</fullName>
    </submittedName>
</protein>
<evidence type="ECO:0000313" key="2">
    <source>
        <dbReference type="Proteomes" id="UP000436047"/>
    </source>
</evidence>
<proteinExistence type="predicted"/>
<organism evidence="1 2">
    <name type="scientific">Eisenbergiella porci</name>
    <dbReference type="NCBI Taxonomy" id="2652274"/>
    <lineage>
        <taxon>Bacteria</taxon>
        <taxon>Bacillati</taxon>
        <taxon>Bacillota</taxon>
        <taxon>Clostridia</taxon>
        <taxon>Lachnospirales</taxon>
        <taxon>Lachnospiraceae</taxon>
        <taxon>Eisenbergiella</taxon>
    </lineage>
</organism>
<keyword evidence="2" id="KW-1185">Reference proteome</keyword>
<dbReference type="RefSeq" id="WP_154463945.1">
    <property type="nucleotide sequence ID" value="NZ_VUMI01000007.1"/>
</dbReference>
<accession>A0A6N7WBW6</accession>
<evidence type="ECO:0000313" key="1">
    <source>
        <dbReference type="EMBL" id="MSS87967.1"/>
    </source>
</evidence>
<name>A0A6N7WBW6_9FIRM</name>
<dbReference type="Proteomes" id="UP000436047">
    <property type="component" value="Unassembled WGS sequence"/>
</dbReference>
<gene>
    <name evidence="1" type="ORF">FYJ45_06445</name>
</gene>
<comment type="caution">
    <text evidence="1">The sequence shown here is derived from an EMBL/GenBank/DDBJ whole genome shotgun (WGS) entry which is preliminary data.</text>
</comment>